<accession>A0ABQ5X0Q0</accession>
<sequence>MGFCSEKSVTARKRHQCDACLKIIEPGETYLRVAGVCDDGFWNGAYHADCREWEVKLNHENTDRFPDEWYALHEHIFEGSIDVLDGAPQSVRDRFKPAGGPA</sequence>
<organism evidence="1 2">
    <name type="scientific">Gluconobacter albidus</name>
    <dbReference type="NCBI Taxonomy" id="318683"/>
    <lineage>
        <taxon>Bacteria</taxon>
        <taxon>Pseudomonadati</taxon>
        <taxon>Pseudomonadota</taxon>
        <taxon>Alphaproteobacteria</taxon>
        <taxon>Acetobacterales</taxon>
        <taxon>Acetobacteraceae</taxon>
        <taxon>Gluconobacter</taxon>
    </lineage>
</organism>
<name>A0ABQ5X0Q0_9PROT</name>
<proteinExistence type="predicted"/>
<dbReference type="EMBL" id="BSNW01000017">
    <property type="protein sequence ID" value="GLQ69401.1"/>
    <property type="molecule type" value="Genomic_DNA"/>
</dbReference>
<evidence type="ECO:0000313" key="2">
    <source>
        <dbReference type="Proteomes" id="UP001156672"/>
    </source>
</evidence>
<protein>
    <recommendedName>
        <fullName evidence="3">PARP-type domain-containing protein</fullName>
    </recommendedName>
</protein>
<evidence type="ECO:0008006" key="3">
    <source>
        <dbReference type="Google" id="ProtNLM"/>
    </source>
</evidence>
<keyword evidence="2" id="KW-1185">Reference proteome</keyword>
<dbReference type="RefSeq" id="WP_264814003.1">
    <property type="nucleotide sequence ID" value="NZ_BSNW01000017.1"/>
</dbReference>
<dbReference type="Proteomes" id="UP001156672">
    <property type="component" value="Unassembled WGS sequence"/>
</dbReference>
<comment type="caution">
    <text evidence="1">The sequence shown here is derived from an EMBL/GenBank/DDBJ whole genome shotgun (WGS) entry which is preliminary data.</text>
</comment>
<reference evidence="2" key="1">
    <citation type="journal article" date="2019" name="Int. J. Syst. Evol. Microbiol.">
        <title>The Global Catalogue of Microorganisms (GCM) 10K type strain sequencing project: providing services to taxonomists for standard genome sequencing and annotation.</title>
        <authorList>
            <consortium name="The Broad Institute Genomics Platform"/>
            <consortium name="The Broad Institute Genome Sequencing Center for Infectious Disease"/>
            <person name="Wu L."/>
            <person name="Ma J."/>
        </authorList>
    </citation>
    <scope>NUCLEOTIDE SEQUENCE [LARGE SCALE GENOMIC DNA]</scope>
    <source>
        <strain evidence="2">NBRC 3250</strain>
    </source>
</reference>
<gene>
    <name evidence="1" type="ORF">GCM10007866_18520</name>
</gene>
<evidence type="ECO:0000313" key="1">
    <source>
        <dbReference type="EMBL" id="GLQ69401.1"/>
    </source>
</evidence>